<gene>
    <name evidence="1" type="ORF">DM484_15785</name>
</gene>
<sequence>MINPKTEKAWSYLTASLRLCNDAYRILQDDKEDPELKALELSISELLKAKSMVGRRIHG</sequence>
<dbReference type="EMBL" id="QJPH01000350">
    <property type="protein sequence ID" value="PZN76828.1"/>
    <property type="molecule type" value="Genomic_DNA"/>
</dbReference>
<comment type="caution">
    <text evidence="1">The sequence shown here is derived from an EMBL/GenBank/DDBJ whole genome shotgun (WGS) entry which is preliminary data.</text>
</comment>
<name>A0A2W4RA89_9GAMM</name>
<proteinExistence type="predicted"/>
<organism evidence="1 2">
    <name type="scientific">Candidatus Methylumidiphilus alinenensis</name>
    <dbReference type="NCBI Taxonomy" id="2202197"/>
    <lineage>
        <taxon>Bacteria</taxon>
        <taxon>Pseudomonadati</taxon>
        <taxon>Pseudomonadota</taxon>
        <taxon>Gammaproteobacteria</taxon>
        <taxon>Methylococcales</taxon>
        <taxon>Candidatus Methylumidiphilus</taxon>
    </lineage>
</organism>
<reference evidence="1 2" key="1">
    <citation type="journal article" date="2018" name="Aquat. Microb. Ecol.">
        <title>Gammaproteobacterial methanotrophs dominate.</title>
        <authorList>
            <person name="Rissanen A.J."/>
            <person name="Saarenheimo J."/>
            <person name="Tiirola M."/>
            <person name="Peura S."/>
            <person name="Aalto S.L."/>
            <person name="Karvinen A."/>
            <person name="Nykanen H."/>
        </authorList>
    </citation>
    <scope>NUCLEOTIDE SEQUENCE [LARGE SCALE GENOMIC DNA]</scope>
    <source>
        <strain evidence="1">AMbin10</strain>
    </source>
</reference>
<evidence type="ECO:0000313" key="2">
    <source>
        <dbReference type="Proteomes" id="UP000249396"/>
    </source>
</evidence>
<protein>
    <submittedName>
        <fullName evidence="1">Uncharacterized protein</fullName>
    </submittedName>
</protein>
<evidence type="ECO:0000313" key="1">
    <source>
        <dbReference type="EMBL" id="PZN76828.1"/>
    </source>
</evidence>
<accession>A0A2W4RA89</accession>
<dbReference type="Proteomes" id="UP000249396">
    <property type="component" value="Unassembled WGS sequence"/>
</dbReference>
<dbReference type="AlphaFoldDB" id="A0A2W4RA89"/>